<dbReference type="GO" id="GO:0008641">
    <property type="term" value="F:ubiquitin-like modifier activating enzyme activity"/>
    <property type="evidence" value="ECO:0007669"/>
    <property type="project" value="InterPro"/>
</dbReference>
<dbReference type="InterPro" id="IPR035985">
    <property type="entry name" value="Ubiquitin-activating_enz"/>
</dbReference>
<accession>A0A1H4AVW0</accession>
<evidence type="ECO:0000259" key="1">
    <source>
        <dbReference type="Pfam" id="PF00899"/>
    </source>
</evidence>
<proteinExistence type="predicted"/>
<dbReference type="GO" id="GO:0061504">
    <property type="term" value="P:cyclic threonylcarbamoyladenosine biosynthetic process"/>
    <property type="evidence" value="ECO:0007669"/>
    <property type="project" value="TreeGrafter"/>
</dbReference>
<dbReference type="SUPFAM" id="SSF69572">
    <property type="entry name" value="Activating enzymes of the ubiquitin-like proteins"/>
    <property type="match status" value="1"/>
</dbReference>
<gene>
    <name evidence="2" type="ORF">SAMN04515656_10960</name>
</gene>
<evidence type="ECO:0000313" key="3">
    <source>
        <dbReference type="Proteomes" id="UP000199394"/>
    </source>
</evidence>
<dbReference type="Gene3D" id="3.40.50.720">
    <property type="entry name" value="NAD(P)-binding Rossmann-like Domain"/>
    <property type="match status" value="1"/>
</dbReference>
<dbReference type="GO" id="GO:0061503">
    <property type="term" value="F:tRNA threonylcarbamoyladenosine dehydratase"/>
    <property type="evidence" value="ECO:0007669"/>
    <property type="project" value="TreeGrafter"/>
</dbReference>
<name>A0A1H4AVW0_9FIRM</name>
<protein>
    <submittedName>
        <fullName evidence="2">tRNA A37 threonylcarbamoyladenosine dehydratase</fullName>
    </submittedName>
</protein>
<reference evidence="2 3" key="1">
    <citation type="submission" date="2016-10" db="EMBL/GenBank/DDBJ databases">
        <authorList>
            <person name="de Groot N.N."/>
        </authorList>
    </citation>
    <scope>NUCLEOTIDE SEQUENCE [LARGE SCALE GENOMIC DNA]</scope>
    <source>
        <strain evidence="2 3">SR12</strain>
    </source>
</reference>
<organism evidence="2 3">
    <name type="scientific">Eubacterium aggregans</name>
    <dbReference type="NCBI Taxonomy" id="81409"/>
    <lineage>
        <taxon>Bacteria</taxon>
        <taxon>Bacillati</taxon>
        <taxon>Bacillota</taxon>
        <taxon>Clostridia</taxon>
        <taxon>Eubacteriales</taxon>
        <taxon>Eubacteriaceae</taxon>
        <taxon>Eubacterium</taxon>
    </lineage>
</organism>
<dbReference type="Pfam" id="PF00899">
    <property type="entry name" value="ThiF"/>
    <property type="match status" value="1"/>
</dbReference>
<sequence>MLTALRERSAKHGANKSKAFVENRRLALSARKEEAMITQFARTEKIIGSQGIKHLQSARVILFGLGGVGSYVSEALVRSGIGHMTLVDKDVVDETNLNRQLIALHTTIGEEKVAVAAARYREINPAVDVQALSACVLPENIQTFGLENYDYAIDAVDMVTAKLAIIEECHRKGTPVISCMGTGNKMDPSRFEVAMIEKTSVCPLAKVMRRELKLRGIKKVKVVYSREEPSIKVTPPGSMSFVPGAAGLLIAATVVKDLLGSNVSPN</sequence>
<dbReference type="InterPro" id="IPR000594">
    <property type="entry name" value="ThiF_NAD_FAD-bd"/>
</dbReference>
<dbReference type="InterPro" id="IPR045886">
    <property type="entry name" value="ThiF/MoeB/HesA"/>
</dbReference>
<dbReference type="PANTHER" id="PTHR43267">
    <property type="entry name" value="TRNA THREONYLCARBAMOYLADENOSINE DEHYDRATASE"/>
    <property type="match status" value="1"/>
</dbReference>
<evidence type="ECO:0000313" key="2">
    <source>
        <dbReference type="EMBL" id="SEA39976.1"/>
    </source>
</evidence>
<dbReference type="EMBL" id="FNRK01000009">
    <property type="protein sequence ID" value="SEA39976.1"/>
    <property type="molecule type" value="Genomic_DNA"/>
</dbReference>
<keyword evidence="3" id="KW-1185">Reference proteome</keyword>
<dbReference type="CDD" id="cd00755">
    <property type="entry name" value="YgdL_like"/>
    <property type="match status" value="1"/>
</dbReference>
<dbReference type="Proteomes" id="UP000199394">
    <property type="component" value="Unassembled WGS sequence"/>
</dbReference>
<dbReference type="PANTHER" id="PTHR43267:SF1">
    <property type="entry name" value="TRNA THREONYLCARBAMOYLADENOSINE DEHYDRATASE"/>
    <property type="match status" value="1"/>
</dbReference>
<feature type="domain" description="THIF-type NAD/FAD binding fold" evidence="1">
    <location>
        <begin position="46"/>
        <end position="261"/>
    </location>
</feature>
<dbReference type="AlphaFoldDB" id="A0A1H4AVW0"/>
<dbReference type="STRING" id="81409.SAMN04515656_10960"/>